<keyword evidence="3" id="KW-1185">Reference proteome</keyword>
<dbReference type="InterPro" id="IPR032092">
    <property type="entry name" value="PilW"/>
</dbReference>
<gene>
    <name evidence="2" type="ORF">DSLASN_27790</name>
</gene>
<keyword evidence="1" id="KW-1133">Transmembrane helix</keyword>
<proteinExistence type="predicted"/>
<sequence>MKRIHTRTLDDDRGLTLVELIVALALATMVSLALVSTFTSYSRTRTVQENVIAMQQNLRAALYLMGRDLRMAGYRGPDPTSAPAAGFITANATTLSFSMVDETTNALTTVSYQYDGTSDTLRRSDGTMTNELVAENIDGVEYYYTLSDGSQSTTPTPLGNIRSVQIAILARTDRNDRDFSNATTYTRPSGATWGPYNDGRRRRLGESVILFRNM</sequence>
<evidence type="ECO:0000256" key="1">
    <source>
        <dbReference type="SAM" id="Phobius"/>
    </source>
</evidence>
<name>A0ABN6F759_9BACT</name>
<dbReference type="InterPro" id="IPR045584">
    <property type="entry name" value="Pilin-like"/>
</dbReference>
<protein>
    <recommendedName>
        <fullName evidence="4">Prepilin-type N-terminal cleavage/methylation domain-containing protein</fullName>
    </recommendedName>
</protein>
<evidence type="ECO:0008006" key="4">
    <source>
        <dbReference type="Google" id="ProtNLM"/>
    </source>
</evidence>
<dbReference type="InterPro" id="IPR012902">
    <property type="entry name" value="N_methyl_site"/>
</dbReference>
<evidence type="ECO:0000313" key="3">
    <source>
        <dbReference type="Proteomes" id="UP001320148"/>
    </source>
</evidence>
<keyword evidence="1" id="KW-0472">Membrane</keyword>
<accession>A0ABN6F759</accession>
<keyword evidence="1" id="KW-0812">Transmembrane</keyword>
<feature type="transmembrane region" description="Helical" evidence="1">
    <location>
        <begin position="20"/>
        <end position="41"/>
    </location>
</feature>
<evidence type="ECO:0000313" key="2">
    <source>
        <dbReference type="EMBL" id="BCS97147.1"/>
    </source>
</evidence>
<dbReference type="NCBIfam" id="TIGR02532">
    <property type="entry name" value="IV_pilin_GFxxxE"/>
    <property type="match status" value="1"/>
</dbReference>
<dbReference type="SUPFAM" id="SSF54523">
    <property type="entry name" value="Pili subunits"/>
    <property type="match status" value="1"/>
</dbReference>
<organism evidence="2 3">
    <name type="scientific">Desulfoluna limicola</name>
    <dbReference type="NCBI Taxonomy" id="2810562"/>
    <lineage>
        <taxon>Bacteria</taxon>
        <taxon>Pseudomonadati</taxon>
        <taxon>Thermodesulfobacteriota</taxon>
        <taxon>Desulfobacteria</taxon>
        <taxon>Desulfobacterales</taxon>
        <taxon>Desulfolunaceae</taxon>
        <taxon>Desulfoluna</taxon>
    </lineage>
</organism>
<dbReference type="Proteomes" id="UP001320148">
    <property type="component" value="Chromosome"/>
</dbReference>
<dbReference type="EMBL" id="AP024488">
    <property type="protein sequence ID" value="BCS97147.1"/>
    <property type="molecule type" value="Genomic_DNA"/>
</dbReference>
<dbReference type="PROSITE" id="PS00409">
    <property type="entry name" value="PROKAR_NTER_METHYL"/>
    <property type="match status" value="1"/>
</dbReference>
<dbReference type="RefSeq" id="WP_236888569.1">
    <property type="nucleotide sequence ID" value="NZ_AP024488.1"/>
</dbReference>
<dbReference type="Pfam" id="PF16074">
    <property type="entry name" value="PilW"/>
    <property type="match status" value="1"/>
</dbReference>
<reference evidence="2 3" key="1">
    <citation type="submission" date="2021-02" db="EMBL/GenBank/DDBJ databases">
        <title>Complete genome of Desulfoluna sp. strain ASN36.</title>
        <authorList>
            <person name="Takahashi A."/>
            <person name="Kojima H."/>
            <person name="Fukui M."/>
        </authorList>
    </citation>
    <scope>NUCLEOTIDE SEQUENCE [LARGE SCALE GENOMIC DNA]</scope>
    <source>
        <strain evidence="2 3">ASN36</strain>
    </source>
</reference>
<dbReference type="Pfam" id="PF07963">
    <property type="entry name" value="N_methyl"/>
    <property type="match status" value="1"/>
</dbReference>